<dbReference type="KEGG" id="sdv:BN159_1469"/>
<dbReference type="SUPFAM" id="SSF51182">
    <property type="entry name" value="RmlC-like cupins"/>
    <property type="match status" value="1"/>
</dbReference>
<dbReference type="HOGENOM" id="CLU_095584_0_0_11"/>
<gene>
    <name evidence="1" type="ORF">BN159_1469</name>
</gene>
<dbReference type="Proteomes" id="UP000008043">
    <property type="component" value="Chromosome"/>
</dbReference>
<sequence length="226" mass="25030">MPGMADLLAFIDAEVSGSNDLEPTLSAVCDSGRLREHLLISAKERASLADTLCYRHPNGFYKMKLMSPGADSWSLRVHVWDRPVPPSDAHNHRWNFASFVASGTLLETRFDLERDQGDTPVHRLSKDASGTYHYAPDGVGRVRVTRTIRREAGQAYMLDHRVLHRADPDGRHPVVTVVLQGRDLTGTTTVIPAEHRTQRAATTAVTRLGGDDIADLMELVAERLVT</sequence>
<dbReference type="PATRIC" id="fig|1214101.3.peg.1488"/>
<dbReference type="EMBL" id="HE971709">
    <property type="protein sequence ID" value="CCK25848.1"/>
    <property type="molecule type" value="Genomic_DNA"/>
</dbReference>
<dbReference type="Gene3D" id="2.60.120.10">
    <property type="entry name" value="Jelly Rolls"/>
    <property type="match status" value="1"/>
</dbReference>
<dbReference type="STRING" id="1214101.BN159_1469"/>
<dbReference type="AlphaFoldDB" id="K4QXS4"/>
<dbReference type="InterPro" id="IPR014710">
    <property type="entry name" value="RmlC-like_jellyroll"/>
</dbReference>
<organism evidence="1 2">
    <name type="scientific">Streptomyces davaonensis (strain DSM 101723 / JCM 4913 / KCC S-0913 / 768)</name>
    <dbReference type="NCBI Taxonomy" id="1214101"/>
    <lineage>
        <taxon>Bacteria</taxon>
        <taxon>Bacillati</taxon>
        <taxon>Actinomycetota</taxon>
        <taxon>Actinomycetes</taxon>
        <taxon>Kitasatosporales</taxon>
        <taxon>Streptomycetaceae</taxon>
        <taxon>Streptomyces</taxon>
    </lineage>
</organism>
<evidence type="ECO:0000313" key="1">
    <source>
        <dbReference type="EMBL" id="CCK25848.1"/>
    </source>
</evidence>
<keyword evidence="2" id="KW-1185">Reference proteome</keyword>
<name>K4QXS4_STRDJ</name>
<reference evidence="1 2" key="1">
    <citation type="journal article" date="2012" name="J. Bacteriol.">
        <title>Genome sequence of the bacterium Streptomyces davawensis JCM 4913 and heterologous production of the unique antibiotic roseoflavin.</title>
        <authorList>
            <person name="Jankowitsch F."/>
            <person name="Schwarz J."/>
            <person name="Ruckert C."/>
            <person name="Gust B."/>
            <person name="Szczepanowski R."/>
            <person name="Blom J."/>
            <person name="Pelzer S."/>
            <person name="Kalinowski J."/>
            <person name="Mack M."/>
        </authorList>
    </citation>
    <scope>NUCLEOTIDE SEQUENCE [LARGE SCALE GENOMIC DNA]</scope>
    <source>
        <strain evidence="2">DSM 101723 / JCM 4913 / KCC S-0913 / 768</strain>
    </source>
</reference>
<dbReference type="InterPro" id="IPR011051">
    <property type="entry name" value="RmlC_Cupin_sf"/>
</dbReference>
<dbReference type="eggNOG" id="ENOG5032WDM">
    <property type="taxonomic scope" value="Bacteria"/>
</dbReference>
<protein>
    <submittedName>
        <fullName evidence="1">Uncharacterized protein</fullName>
    </submittedName>
</protein>
<evidence type="ECO:0000313" key="2">
    <source>
        <dbReference type="Proteomes" id="UP000008043"/>
    </source>
</evidence>
<accession>K4QXS4</accession>
<proteinExistence type="predicted"/>